<dbReference type="AlphaFoldDB" id="A0AAD1G499"/>
<protein>
    <submittedName>
        <fullName evidence="2">Uncharacterized protein</fullName>
    </submittedName>
</protein>
<evidence type="ECO:0000256" key="1">
    <source>
        <dbReference type="SAM" id="MobiDB-lite"/>
    </source>
</evidence>
<gene>
    <name evidence="2" type="ORF">HPATCC43504_01179</name>
</gene>
<sequence length="124" mass="14118">MLHVIFFSKRGRNGIQPFKQSSNQAIKQSSNQAIKQSSNQATLPYYYNFYQNRFKNPLLFIIPPIINPFIPSLINPCHNFFKPFDSISPIFKSVGLTELNSIQGEDDGKSRSRVKKTPSNFSGC</sequence>
<feature type="region of interest" description="Disordered" evidence="1">
    <location>
        <begin position="102"/>
        <end position="124"/>
    </location>
</feature>
<dbReference type="Proteomes" id="UP000289281">
    <property type="component" value="Chromosome"/>
</dbReference>
<accession>A0AAD1G499</accession>
<name>A0AAD1G499_HELPX</name>
<organism evidence="2 3">
    <name type="scientific">Helicobacter pylori</name>
    <name type="common">Campylobacter pylori</name>
    <dbReference type="NCBI Taxonomy" id="210"/>
    <lineage>
        <taxon>Bacteria</taxon>
        <taxon>Pseudomonadati</taxon>
        <taxon>Campylobacterota</taxon>
        <taxon>Epsilonproteobacteria</taxon>
        <taxon>Campylobacterales</taxon>
        <taxon>Helicobacteraceae</taxon>
        <taxon>Helicobacter</taxon>
    </lineage>
</organism>
<proteinExistence type="predicted"/>
<dbReference type="EMBL" id="AP017632">
    <property type="protein sequence ID" value="BBI23114.1"/>
    <property type="molecule type" value="Genomic_DNA"/>
</dbReference>
<evidence type="ECO:0000313" key="3">
    <source>
        <dbReference type="Proteomes" id="UP000289281"/>
    </source>
</evidence>
<evidence type="ECO:0000313" key="2">
    <source>
        <dbReference type="EMBL" id="BBI23114.1"/>
    </source>
</evidence>
<reference evidence="2 3" key="1">
    <citation type="submission" date="2016-08" db="EMBL/GenBank/DDBJ databases">
        <title>Whole genome shotgun sequence of Helicobacter pylori strain ATCC43504.</title>
        <authorList>
            <person name="Mimuro H."/>
            <person name="Ogura Y."/>
            <person name="Katsura K."/>
            <person name="Hayashi T."/>
        </authorList>
    </citation>
    <scope>NUCLEOTIDE SEQUENCE [LARGE SCALE GENOMIC DNA]</scope>
    <source>
        <strain evidence="3">ATCC 43504</strain>
    </source>
</reference>